<protein>
    <submittedName>
        <fullName evidence="2">Uncharacterized protein</fullName>
    </submittedName>
</protein>
<feature type="non-terminal residue" evidence="2">
    <location>
        <position position="1"/>
    </location>
</feature>
<dbReference type="InterPro" id="IPR036291">
    <property type="entry name" value="NAD(P)-bd_dom_sf"/>
</dbReference>
<dbReference type="AlphaFoldDB" id="A0A382HT83"/>
<name>A0A382HT83_9ZZZZ</name>
<dbReference type="InterPro" id="IPR002347">
    <property type="entry name" value="SDR_fam"/>
</dbReference>
<comment type="similarity">
    <text evidence="1">Belongs to the short-chain dehydrogenases/reductases (SDR) family.</text>
</comment>
<dbReference type="SUPFAM" id="SSF51735">
    <property type="entry name" value="NAD(P)-binding Rossmann-fold domains"/>
    <property type="match status" value="1"/>
</dbReference>
<dbReference type="PRINTS" id="PR00081">
    <property type="entry name" value="GDHRDH"/>
</dbReference>
<dbReference type="PRINTS" id="PR00080">
    <property type="entry name" value="SDRFAMILY"/>
</dbReference>
<dbReference type="Pfam" id="PF13561">
    <property type="entry name" value="adh_short_C2"/>
    <property type="match status" value="1"/>
</dbReference>
<evidence type="ECO:0000256" key="1">
    <source>
        <dbReference type="ARBA" id="ARBA00006484"/>
    </source>
</evidence>
<dbReference type="Gene3D" id="3.40.50.720">
    <property type="entry name" value="NAD(P)-binding Rossmann-like Domain"/>
    <property type="match status" value="1"/>
</dbReference>
<dbReference type="PANTHER" id="PTHR42879:SF6">
    <property type="entry name" value="NADPH-DEPENDENT REDUCTASE BACG"/>
    <property type="match status" value="1"/>
</dbReference>
<sequence>CEATAEAVCSAGAQAEIVLGDLSDPETAGVLVTRSIGAFGSLDVLVANAGFPILKGFGEVTAEDMDYAYRVISAGFCQMATAAMPYLEKSSHGRVVAVSSLNVHTFRNDFPVFPASAAAKAGLEALARSLAVQLSPTGTTVNVVAPGMINANPEHLGELFEPQELERISGLIPLGRLGRAEEVAAMIDFLVSEDASYITGQVIHVNGGII</sequence>
<proteinExistence type="inferred from homology"/>
<reference evidence="2" key="1">
    <citation type="submission" date="2018-05" db="EMBL/GenBank/DDBJ databases">
        <authorList>
            <person name="Lanie J.A."/>
            <person name="Ng W.-L."/>
            <person name="Kazmierczak K.M."/>
            <person name="Andrzejewski T.M."/>
            <person name="Davidsen T.M."/>
            <person name="Wayne K.J."/>
            <person name="Tettelin H."/>
            <person name="Glass J.I."/>
            <person name="Rusch D."/>
            <person name="Podicherti R."/>
            <person name="Tsui H.-C.T."/>
            <person name="Winkler M.E."/>
        </authorList>
    </citation>
    <scope>NUCLEOTIDE SEQUENCE</scope>
</reference>
<dbReference type="EMBL" id="UINC01063066">
    <property type="protein sequence ID" value="SVB90295.1"/>
    <property type="molecule type" value="Genomic_DNA"/>
</dbReference>
<gene>
    <name evidence="2" type="ORF">METZ01_LOCUS243149</name>
</gene>
<accession>A0A382HT83</accession>
<evidence type="ECO:0000313" key="2">
    <source>
        <dbReference type="EMBL" id="SVB90295.1"/>
    </source>
</evidence>
<dbReference type="InterPro" id="IPR050259">
    <property type="entry name" value="SDR"/>
</dbReference>
<dbReference type="PANTHER" id="PTHR42879">
    <property type="entry name" value="3-OXOACYL-(ACYL-CARRIER-PROTEIN) REDUCTASE"/>
    <property type="match status" value="1"/>
</dbReference>
<organism evidence="2">
    <name type="scientific">marine metagenome</name>
    <dbReference type="NCBI Taxonomy" id="408172"/>
    <lineage>
        <taxon>unclassified sequences</taxon>
        <taxon>metagenomes</taxon>
        <taxon>ecological metagenomes</taxon>
    </lineage>
</organism>